<proteinExistence type="predicted"/>
<protein>
    <submittedName>
        <fullName evidence="3">Glycosyltransferase family 4 protein</fullName>
    </submittedName>
</protein>
<feature type="domain" description="Glycosyl transferase family 1" evidence="1">
    <location>
        <begin position="205"/>
        <end position="370"/>
    </location>
</feature>
<comment type="caution">
    <text evidence="3">The sequence shown here is derived from an EMBL/GenBank/DDBJ whole genome shotgun (WGS) entry which is preliminary data.</text>
</comment>
<dbReference type="RefSeq" id="WP_256114603.1">
    <property type="nucleotide sequence ID" value="NZ_WHSB02000001.1"/>
</dbReference>
<sequence length="400" mass="44620">MLQKPAKPYKVAIFHQGCVPVYRRGFYVRLSETSKNDYVVFHGKPPSNTSLQVAQPPFPFANVEVGTVELRLKKALLIWQRAVSRFASGRFDGVVIGHEFKFLSSFAILALAKLRRRPVFWWGFGYRKAYGSWDEGGKPPLKDRLALWAADKLARWGDGYLAYTEKGRDHLLSIGVPADRIQVVRNTIDVEEQIALAEAVAGSDDAEIRAEFGLRPNADVLLYVGRLVPRKEVDSLVRFAVANRDVDGRPVDVLVIGDGEERAKLEALAGDAPNVRFAGAIDPSDIRIAKAMKLSRAVVIPGYLGLAINHAFAHGRPIVTRKHEFHSPEIEYLTEGEDSLLIPGDETAFHEGLKSFLASPQEQARLAANAMHQRETLRMDYMVRAYDDFISRVVSKAGDR</sequence>
<dbReference type="InterPro" id="IPR050194">
    <property type="entry name" value="Glycosyltransferase_grp1"/>
</dbReference>
<dbReference type="Pfam" id="PF00534">
    <property type="entry name" value="Glycos_transf_1"/>
    <property type="match status" value="1"/>
</dbReference>
<dbReference type="Pfam" id="PF13579">
    <property type="entry name" value="Glyco_trans_4_4"/>
    <property type="match status" value="1"/>
</dbReference>
<evidence type="ECO:0000259" key="1">
    <source>
        <dbReference type="Pfam" id="PF00534"/>
    </source>
</evidence>
<reference evidence="3" key="1">
    <citation type="submission" date="2021-07" db="EMBL/GenBank/DDBJ databases">
        <title>Shinella sp. nov., a novel member of the genus Shinella from water.</title>
        <authorList>
            <person name="Deng Y."/>
        </authorList>
    </citation>
    <scope>NUCLEOTIDE SEQUENCE</scope>
    <source>
        <strain evidence="3">CPCC 100929</strain>
    </source>
</reference>
<dbReference type="PANTHER" id="PTHR45947">
    <property type="entry name" value="SULFOQUINOVOSYL TRANSFERASE SQD2"/>
    <property type="match status" value="1"/>
</dbReference>
<keyword evidence="4" id="KW-1185">Reference proteome</keyword>
<name>A0ABT1R060_9HYPH</name>
<dbReference type="EMBL" id="WHSB02000001">
    <property type="protein sequence ID" value="MCQ4628562.1"/>
    <property type="molecule type" value="Genomic_DNA"/>
</dbReference>
<evidence type="ECO:0000259" key="2">
    <source>
        <dbReference type="Pfam" id="PF13579"/>
    </source>
</evidence>
<dbReference type="CDD" id="cd03801">
    <property type="entry name" value="GT4_PimA-like"/>
    <property type="match status" value="1"/>
</dbReference>
<evidence type="ECO:0000313" key="4">
    <source>
        <dbReference type="Proteomes" id="UP000996601"/>
    </source>
</evidence>
<gene>
    <name evidence="3" type="ORF">GB927_000865</name>
</gene>
<dbReference type="Gene3D" id="3.40.50.2000">
    <property type="entry name" value="Glycogen Phosphorylase B"/>
    <property type="match status" value="2"/>
</dbReference>
<accession>A0ABT1R060</accession>
<evidence type="ECO:0000313" key="3">
    <source>
        <dbReference type="EMBL" id="MCQ4628562.1"/>
    </source>
</evidence>
<dbReference type="PANTHER" id="PTHR45947:SF3">
    <property type="entry name" value="SULFOQUINOVOSYL TRANSFERASE SQD2"/>
    <property type="match status" value="1"/>
</dbReference>
<dbReference type="InterPro" id="IPR001296">
    <property type="entry name" value="Glyco_trans_1"/>
</dbReference>
<feature type="domain" description="Glycosyltransferase subfamily 4-like N-terminal" evidence="2">
    <location>
        <begin position="52"/>
        <end position="186"/>
    </location>
</feature>
<dbReference type="SUPFAM" id="SSF53756">
    <property type="entry name" value="UDP-Glycosyltransferase/glycogen phosphorylase"/>
    <property type="match status" value="1"/>
</dbReference>
<dbReference type="Proteomes" id="UP000996601">
    <property type="component" value="Unassembled WGS sequence"/>
</dbReference>
<organism evidence="3 4">
    <name type="scientific">Shinella lacus</name>
    <dbReference type="NCBI Taxonomy" id="2654216"/>
    <lineage>
        <taxon>Bacteria</taxon>
        <taxon>Pseudomonadati</taxon>
        <taxon>Pseudomonadota</taxon>
        <taxon>Alphaproteobacteria</taxon>
        <taxon>Hyphomicrobiales</taxon>
        <taxon>Rhizobiaceae</taxon>
        <taxon>Shinella</taxon>
    </lineage>
</organism>
<dbReference type="InterPro" id="IPR028098">
    <property type="entry name" value="Glyco_trans_4-like_N"/>
</dbReference>